<name>A0ABV9TFR4_9MICC</name>
<keyword evidence="1" id="KW-0812">Transmembrane</keyword>
<accession>A0ABV9TFR4</accession>
<feature type="transmembrane region" description="Helical" evidence="1">
    <location>
        <begin position="28"/>
        <end position="46"/>
    </location>
</feature>
<dbReference type="Proteomes" id="UP001595797">
    <property type="component" value="Unassembled WGS sequence"/>
</dbReference>
<sequence>MLVLAAPPAAGNFPGGVAAELPEVSDRVLSLALHLAAGIVTAVIGLELMPEALAASVPWVPIAAFVGGGALFMAWRSSSTPSSTATALTPSLGLLLALGQVPADAPEGLAAIAALRAAGIPRRTRVLMALGFAAPILIGASLGCVALRQAPNRSPSPCWP</sequence>
<feature type="transmembrane region" description="Helical" evidence="1">
    <location>
        <begin position="53"/>
        <end position="75"/>
    </location>
</feature>
<gene>
    <name evidence="2" type="ORF">ACFPCS_04275</name>
</gene>
<evidence type="ECO:0000313" key="3">
    <source>
        <dbReference type="Proteomes" id="UP001595797"/>
    </source>
</evidence>
<keyword evidence="3" id="KW-1185">Reference proteome</keyword>
<keyword evidence="1" id="KW-1133">Transmembrane helix</keyword>
<dbReference type="RefSeq" id="WP_277549622.1">
    <property type="nucleotide sequence ID" value="NZ_JARAMH010000001.1"/>
</dbReference>
<reference evidence="3" key="1">
    <citation type="journal article" date="2019" name="Int. J. Syst. Evol. Microbiol.">
        <title>The Global Catalogue of Microorganisms (GCM) 10K type strain sequencing project: providing services to taxonomists for standard genome sequencing and annotation.</title>
        <authorList>
            <consortium name="The Broad Institute Genomics Platform"/>
            <consortium name="The Broad Institute Genome Sequencing Center for Infectious Disease"/>
            <person name="Wu L."/>
            <person name="Ma J."/>
        </authorList>
    </citation>
    <scope>NUCLEOTIDE SEQUENCE [LARGE SCALE GENOMIC DNA]</scope>
    <source>
        <strain evidence="3">CGMCC 4.6946</strain>
    </source>
</reference>
<evidence type="ECO:0000256" key="1">
    <source>
        <dbReference type="SAM" id="Phobius"/>
    </source>
</evidence>
<organism evidence="2 3">
    <name type="scientific">Kocuria oceani</name>
    <dbReference type="NCBI Taxonomy" id="988827"/>
    <lineage>
        <taxon>Bacteria</taxon>
        <taxon>Bacillati</taxon>
        <taxon>Actinomycetota</taxon>
        <taxon>Actinomycetes</taxon>
        <taxon>Micrococcales</taxon>
        <taxon>Micrococcaceae</taxon>
        <taxon>Kocuria</taxon>
    </lineage>
</organism>
<feature type="transmembrane region" description="Helical" evidence="1">
    <location>
        <begin position="126"/>
        <end position="147"/>
    </location>
</feature>
<proteinExistence type="predicted"/>
<keyword evidence="1" id="KW-0472">Membrane</keyword>
<dbReference type="EMBL" id="JBHSIW010000007">
    <property type="protein sequence ID" value="MFC4902780.1"/>
    <property type="molecule type" value="Genomic_DNA"/>
</dbReference>
<evidence type="ECO:0000313" key="2">
    <source>
        <dbReference type="EMBL" id="MFC4902780.1"/>
    </source>
</evidence>
<protein>
    <recommendedName>
        <fullName evidence="4">GDT1 family protein</fullName>
    </recommendedName>
</protein>
<comment type="caution">
    <text evidence="2">The sequence shown here is derived from an EMBL/GenBank/DDBJ whole genome shotgun (WGS) entry which is preliminary data.</text>
</comment>
<evidence type="ECO:0008006" key="4">
    <source>
        <dbReference type="Google" id="ProtNLM"/>
    </source>
</evidence>